<comment type="caution">
    <text evidence="2">The sequence shown here is derived from an EMBL/GenBank/DDBJ whole genome shotgun (WGS) entry which is preliminary data.</text>
</comment>
<dbReference type="AlphaFoldDB" id="A0A8J6LIG8"/>
<evidence type="ECO:0000313" key="2">
    <source>
        <dbReference type="EMBL" id="KAH0820148.1"/>
    </source>
</evidence>
<accession>A0A8J6LIG8</accession>
<feature type="region of interest" description="Disordered" evidence="1">
    <location>
        <begin position="1"/>
        <end position="63"/>
    </location>
</feature>
<feature type="compositionally biased region" description="Polar residues" evidence="1">
    <location>
        <begin position="54"/>
        <end position="63"/>
    </location>
</feature>
<reference evidence="2" key="2">
    <citation type="submission" date="2021-08" db="EMBL/GenBank/DDBJ databases">
        <authorList>
            <person name="Eriksson T."/>
        </authorList>
    </citation>
    <scope>NUCLEOTIDE SEQUENCE</scope>
    <source>
        <strain evidence="2">Stoneville</strain>
        <tissue evidence="2">Whole head</tissue>
    </source>
</reference>
<reference evidence="2" key="1">
    <citation type="journal article" date="2020" name="J Insects Food Feed">
        <title>The yellow mealworm (Tenebrio molitor) genome: a resource for the emerging insects as food and feed industry.</title>
        <authorList>
            <person name="Eriksson T."/>
            <person name="Andere A."/>
            <person name="Kelstrup H."/>
            <person name="Emery V."/>
            <person name="Picard C."/>
        </authorList>
    </citation>
    <scope>NUCLEOTIDE SEQUENCE</scope>
    <source>
        <strain evidence="2">Stoneville</strain>
        <tissue evidence="2">Whole head</tissue>
    </source>
</reference>
<evidence type="ECO:0000256" key="1">
    <source>
        <dbReference type="SAM" id="MobiDB-lite"/>
    </source>
</evidence>
<evidence type="ECO:0000313" key="3">
    <source>
        <dbReference type="Proteomes" id="UP000719412"/>
    </source>
</evidence>
<protein>
    <submittedName>
        <fullName evidence="2">Uncharacterized protein</fullName>
    </submittedName>
</protein>
<sequence>MVAAADTERSSFQSAELTARLEPPLFGGRVPTVTRSADWSGVPVAGASRGPLPEQSTAADDAS</sequence>
<dbReference type="EMBL" id="JABDTM020012765">
    <property type="protein sequence ID" value="KAH0820148.1"/>
    <property type="molecule type" value="Genomic_DNA"/>
</dbReference>
<keyword evidence="3" id="KW-1185">Reference proteome</keyword>
<organism evidence="2 3">
    <name type="scientific">Tenebrio molitor</name>
    <name type="common">Yellow mealworm beetle</name>
    <dbReference type="NCBI Taxonomy" id="7067"/>
    <lineage>
        <taxon>Eukaryota</taxon>
        <taxon>Metazoa</taxon>
        <taxon>Ecdysozoa</taxon>
        <taxon>Arthropoda</taxon>
        <taxon>Hexapoda</taxon>
        <taxon>Insecta</taxon>
        <taxon>Pterygota</taxon>
        <taxon>Neoptera</taxon>
        <taxon>Endopterygota</taxon>
        <taxon>Coleoptera</taxon>
        <taxon>Polyphaga</taxon>
        <taxon>Cucujiformia</taxon>
        <taxon>Tenebrionidae</taxon>
        <taxon>Tenebrio</taxon>
    </lineage>
</organism>
<name>A0A8J6LIG8_TENMO</name>
<proteinExistence type="predicted"/>
<gene>
    <name evidence="2" type="ORF">GEV33_002643</name>
</gene>
<dbReference type="Proteomes" id="UP000719412">
    <property type="component" value="Unassembled WGS sequence"/>
</dbReference>